<gene>
    <name evidence="1" type="ORF">EVJ58_g6045</name>
</gene>
<protein>
    <submittedName>
        <fullName evidence="1">Uncharacterized protein</fullName>
    </submittedName>
</protein>
<evidence type="ECO:0000313" key="1">
    <source>
        <dbReference type="EMBL" id="TFY59015.1"/>
    </source>
</evidence>
<evidence type="ECO:0000313" key="2">
    <source>
        <dbReference type="Proteomes" id="UP000298390"/>
    </source>
</evidence>
<comment type="caution">
    <text evidence="1">The sequence shown here is derived from an EMBL/GenBank/DDBJ whole genome shotgun (WGS) entry which is preliminary data.</text>
</comment>
<dbReference type="AlphaFoldDB" id="A0A4Y9Y9L9"/>
<organism evidence="1 2">
    <name type="scientific">Rhodofomes roseus</name>
    <dbReference type="NCBI Taxonomy" id="34475"/>
    <lineage>
        <taxon>Eukaryota</taxon>
        <taxon>Fungi</taxon>
        <taxon>Dikarya</taxon>
        <taxon>Basidiomycota</taxon>
        <taxon>Agaricomycotina</taxon>
        <taxon>Agaricomycetes</taxon>
        <taxon>Polyporales</taxon>
        <taxon>Rhodofomes</taxon>
    </lineage>
</organism>
<dbReference type="Proteomes" id="UP000298390">
    <property type="component" value="Unassembled WGS sequence"/>
</dbReference>
<accession>A0A4Y9Y9L9</accession>
<name>A0A4Y9Y9L9_9APHY</name>
<reference evidence="1 2" key="1">
    <citation type="submission" date="2019-01" db="EMBL/GenBank/DDBJ databases">
        <title>Genome sequencing of the rare red list fungi Fomitopsis rosea.</title>
        <authorList>
            <person name="Buettner E."/>
            <person name="Kellner H."/>
        </authorList>
    </citation>
    <scope>NUCLEOTIDE SEQUENCE [LARGE SCALE GENOMIC DNA]</scope>
    <source>
        <strain evidence="1 2">DSM 105464</strain>
    </source>
</reference>
<sequence>MPYILLAPRPTMTTQPIIHFVKPFEGAVSREMPIGMVGLEIWMNCQRDAIAYIEDYGQADNSLHRTVTFYKEWIHILPNGVEFTWVHYDRRADLEMHASIQLNLVTTMVTWQLVVVTLWGRSEFQYEQYFSYGTSRGGYDWQLDNGSS</sequence>
<dbReference type="EMBL" id="SEKV01000325">
    <property type="protein sequence ID" value="TFY59015.1"/>
    <property type="molecule type" value="Genomic_DNA"/>
</dbReference>
<proteinExistence type="predicted"/>